<dbReference type="GO" id="GO:0016020">
    <property type="term" value="C:membrane"/>
    <property type="evidence" value="ECO:0007669"/>
    <property type="project" value="UniProtKB-SubCell"/>
</dbReference>
<dbReference type="Pfam" id="PF07681">
    <property type="entry name" value="DoxX"/>
    <property type="match status" value="1"/>
</dbReference>
<keyword evidence="2 5" id="KW-0812">Transmembrane</keyword>
<evidence type="ECO:0000256" key="2">
    <source>
        <dbReference type="ARBA" id="ARBA00022692"/>
    </source>
</evidence>
<proteinExistence type="predicted"/>
<sequence>MRNASLSAQSPGASGSVTVRWLALLALCSAYLQGGLVKLLDFPGAIAEMQHFGLSPAAPMAAAVIALELGASLMILSGRGRWLGALALALFTVAATFMANRFWQVPVTERGGVMNGFFEHLGLAGALVYVAWNDRRAAK</sequence>
<dbReference type="OrthoDB" id="6522672at2"/>
<feature type="transmembrane region" description="Helical" evidence="5">
    <location>
        <begin position="82"/>
        <end position="100"/>
    </location>
</feature>
<evidence type="ECO:0000256" key="5">
    <source>
        <dbReference type="SAM" id="Phobius"/>
    </source>
</evidence>
<name>A0A4U3EN85_9GAMM</name>
<accession>A0A4U3EN85</accession>
<feature type="transmembrane region" description="Helical" evidence="5">
    <location>
        <begin position="21"/>
        <end position="40"/>
    </location>
</feature>
<gene>
    <name evidence="6" type="ORF">EpCFBP13511_24155</name>
</gene>
<keyword evidence="4 5" id="KW-0472">Membrane</keyword>
<dbReference type="EMBL" id="QGAC01000062">
    <property type="protein sequence ID" value="TKJ81808.1"/>
    <property type="molecule type" value="Genomic_DNA"/>
</dbReference>
<dbReference type="InterPro" id="IPR032808">
    <property type="entry name" value="DoxX"/>
</dbReference>
<dbReference type="STRING" id="1219360.GCA_001571305_04544"/>
<comment type="caution">
    <text evidence="6">The sequence shown here is derived from an EMBL/GenBank/DDBJ whole genome shotgun (WGS) entry which is preliminary data.</text>
</comment>
<evidence type="ECO:0000256" key="4">
    <source>
        <dbReference type="ARBA" id="ARBA00023136"/>
    </source>
</evidence>
<dbReference type="AlphaFoldDB" id="A0A4U3EN85"/>
<reference evidence="6 7" key="1">
    <citation type="journal article" date="2019" name="Sci. Rep.">
        <title>Differences in resource use lead to coexistence of seed-transmitted microbial populations.</title>
        <authorList>
            <person name="Torres-Cortes G."/>
            <person name="Garcia B.J."/>
            <person name="Compant S."/>
            <person name="Rezki S."/>
            <person name="Jones P."/>
            <person name="Preveaux A."/>
            <person name="Briand M."/>
            <person name="Roulet A."/>
            <person name="Bouchez O."/>
            <person name="Jacobson D."/>
            <person name="Barret M."/>
        </authorList>
    </citation>
    <scope>NUCLEOTIDE SEQUENCE [LARGE SCALE GENOMIC DNA]</scope>
    <source>
        <strain evidence="6 7">CFBP13511</strain>
    </source>
</reference>
<protein>
    <submittedName>
        <fullName evidence="6">DoxX family protein</fullName>
    </submittedName>
</protein>
<evidence type="ECO:0000313" key="7">
    <source>
        <dbReference type="Proteomes" id="UP000306393"/>
    </source>
</evidence>
<feature type="transmembrane region" description="Helical" evidence="5">
    <location>
        <begin position="112"/>
        <end position="132"/>
    </location>
</feature>
<dbReference type="Proteomes" id="UP000306393">
    <property type="component" value="Unassembled WGS sequence"/>
</dbReference>
<dbReference type="RefSeq" id="WP_137270277.1">
    <property type="nucleotide sequence ID" value="NZ_CP101613.1"/>
</dbReference>
<organism evidence="6 7">
    <name type="scientific">Erwinia persicina</name>
    <dbReference type="NCBI Taxonomy" id="55211"/>
    <lineage>
        <taxon>Bacteria</taxon>
        <taxon>Pseudomonadati</taxon>
        <taxon>Pseudomonadota</taxon>
        <taxon>Gammaproteobacteria</taxon>
        <taxon>Enterobacterales</taxon>
        <taxon>Erwiniaceae</taxon>
        <taxon>Erwinia</taxon>
    </lineage>
</organism>
<feature type="transmembrane region" description="Helical" evidence="5">
    <location>
        <begin position="52"/>
        <end position="75"/>
    </location>
</feature>
<keyword evidence="3 5" id="KW-1133">Transmembrane helix</keyword>
<evidence type="ECO:0000256" key="3">
    <source>
        <dbReference type="ARBA" id="ARBA00022989"/>
    </source>
</evidence>
<comment type="subcellular location">
    <subcellularLocation>
        <location evidence="1">Membrane</location>
        <topology evidence="1">Multi-pass membrane protein</topology>
    </subcellularLocation>
</comment>
<evidence type="ECO:0000256" key="1">
    <source>
        <dbReference type="ARBA" id="ARBA00004141"/>
    </source>
</evidence>
<evidence type="ECO:0000313" key="6">
    <source>
        <dbReference type="EMBL" id="TKJ81808.1"/>
    </source>
</evidence>